<gene>
    <name evidence="2" type="ORF">Prudu_003647</name>
</gene>
<evidence type="ECO:0000256" key="1">
    <source>
        <dbReference type="SAM" id="MobiDB-lite"/>
    </source>
</evidence>
<name>A0A4Y1QTL2_PRUDU</name>
<dbReference type="EMBL" id="AP019297">
    <property type="protein sequence ID" value="BBG95175.1"/>
    <property type="molecule type" value="Genomic_DNA"/>
</dbReference>
<sequence>MRFKWGKDDSKFLSFGIYVKKKRKEGLNGQENEDKEPYNSDLELDHDSGSTVIFTDGVCEDTDTLYVAGVPTLVSVRVYFTVVEAPEPPPLPEAVSRGTAKDGHRGSLGSPRQQHHRQGQGQGLPLGPHAQHHNRTDVVMSADLMAAGLHSG</sequence>
<protein>
    <submittedName>
        <fullName evidence="2">Subtilase family protein</fullName>
    </submittedName>
</protein>
<organism evidence="2">
    <name type="scientific">Prunus dulcis</name>
    <name type="common">Almond</name>
    <name type="synonym">Amygdalus dulcis</name>
    <dbReference type="NCBI Taxonomy" id="3755"/>
    <lineage>
        <taxon>Eukaryota</taxon>
        <taxon>Viridiplantae</taxon>
        <taxon>Streptophyta</taxon>
        <taxon>Embryophyta</taxon>
        <taxon>Tracheophyta</taxon>
        <taxon>Spermatophyta</taxon>
        <taxon>Magnoliopsida</taxon>
        <taxon>eudicotyledons</taxon>
        <taxon>Gunneridae</taxon>
        <taxon>Pentapetalae</taxon>
        <taxon>rosids</taxon>
        <taxon>fabids</taxon>
        <taxon>Rosales</taxon>
        <taxon>Rosaceae</taxon>
        <taxon>Amygdaloideae</taxon>
        <taxon>Amygdaleae</taxon>
        <taxon>Prunus</taxon>
    </lineage>
</organism>
<accession>A0A4Y1QTL2</accession>
<evidence type="ECO:0000313" key="2">
    <source>
        <dbReference type="EMBL" id="BBG95175.1"/>
    </source>
</evidence>
<proteinExistence type="predicted"/>
<dbReference type="AlphaFoldDB" id="A0A4Y1QTL2"/>
<reference evidence="2" key="1">
    <citation type="journal article" date="2019" name="Science">
        <title>Mutation of a bHLH transcription factor allowed almond domestication.</title>
        <authorList>
            <person name="Sanchez-Perez R."/>
            <person name="Pavan S."/>
            <person name="Mazzeo R."/>
            <person name="Moldovan C."/>
            <person name="Aiese Cigliano R."/>
            <person name="Del Cueto J."/>
            <person name="Ricciardi F."/>
            <person name="Lotti C."/>
            <person name="Ricciardi L."/>
            <person name="Dicenta F."/>
            <person name="Lopez-Marques R.L."/>
            <person name="Lindberg Moller B."/>
        </authorList>
    </citation>
    <scope>NUCLEOTIDE SEQUENCE</scope>
</reference>
<feature type="region of interest" description="Disordered" evidence="1">
    <location>
        <begin position="86"/>
        <end position="131"/>
    </location>
</feature>